<evidence type="ECO:0000256" key="1">
    <source>
        <dbReference type="SAM" id="SignalP"/>
    </source>
</evidence>
<sequence length="189" mass="21880">MKFSLRIFLIFIAWRLCPAVQLLPNMGYFIVVQQFECVVNEQFITKASCDVVTPRNRSINAELVLLQPFKALGGSVKVSIPKKRVFTQIFDITFELCKVLRERKRKALIDILHSLANMGNKNIHCPLHQGHYKVQNVTIADSLPPLLTESPFLLHFTWFLPRVATVMNVTVLGHLYDISREHNRKKKYF</sequence>
<dbReference type="AlphaFoldDB" id="A0A9C6SSA7"/>
<dbReference type="PANTHER" id="PTHR20898:SF0">
    <property type="entry name" value="DAEDALUS ON 3-RELATED"/>
    <property type="match status" value="1"/>
</dbReference>
<accession>A0A9C6SSA7</accession>
<name>A0A9C6SSA7_DROAB</name>
<reference evidence="3" key="1">
    <citation type="submission" date="2025-08" db="UniProtKB">
        <authorList>
            <consortium name="RefSeq"/>
        </authorList>
    </citation>
    <scope>IDENTIFICATION</scope>
    <source>
        <strain evidence="3">15112-1751.03</strain>
        <tissue evidence="3">Whole Adult</tissue>
    </source>
</reference>
<feature type="signal peptide" evidence="1">
    <location>
        <begin position="1"/>
        <end position="19"/>
    </location>
</feature>
<protein>
    <submittedName>
        <fullName evidence="3">Uncharacterized protein LOC127565634</fullName>
    </submittedName>
</protein>
<dbReference type="Pfam" id="PF06477">
    <property type="entry name" value="DUF1091"/>
    <property type="match status" value="1"/>
</dbReference>
<evidence type="ECO:0000313" key="2">
    <source>
        <dbReference type="Proteomes" id="UP000515160"/>
    </source>
</evidence>
<dbReference type="PANTHER" id="PTHR20898">
    <property type="entry name" value="DAEDALUS ON 3-RELATED-RELATED"/>
    <property type="match status" value="1"/>
</dbReference>
<dbReference type="InterPro" id="IPR010512">
    <property type="entry name" value="DUF1091"/>
</dbReference>
<dbReference type="RefSeq" id="XP_051861035.1">
    <property type="nucleotide sequence ID" value="XM_052005075.1"/>
</dbReference>
<gene>
    <name evidence="3" type="primary">LOC127565634</name>
</gene>
<organism evidence="2 3">
    <name type="scientific">Drosophila albomicans</name>
    <name type="common">Fruit fly</name>
    <dbReference type="NCBI Taxonomy" id="7291"/>
    <lineage>
        <taxon>Eukaryota</taxon>
        <taxon>Metazoa</taxon>
        <taxon>Ecdysozoa</taxon>
        <taxon>Arthropoda</taxon>
        <taxon>Hexapoda</taxon>
        <taxon>Insecta</taxon>
        <taxon>Pterygota</taxon>
        <taxon>Neoptera</taxon>
        <taxon>Endopterygota</taxon>
        <taxon>Diptera</taxon>
        <taxon>Brachycera</taxon>
        <taxon>Muscomorpha</taxon>
        <taxon>Ephydroidea</taxon>
        <taxon>Drosophilidae</taxon>
        <taxon>Drosophila</taxon>
    </lineage>
</organism>
<dbReference type="Proteomes" id="UP000515160">
    <property type="component" value="Chromosome 3"/>
</dbReference>
<keyword evidence="1" id="KW-0732">Signal</keyword>
<dbReference type="SMART" id="SM00697">
    <property type="entry name" value="DM8"/>
    <property type="match status" value="1"/>
</dbReference>
<dbReference type="OrthoDB" id="7828178at2759"/>
<proteinExistence type="predicted"/>
<evidence type="ECO:0000313" key="3">
    <source>
        <dbReference type="RefSeq" id="XP_051861035.1"/>
    </source>
</evidence>
<dbReference type="GeneID" id="127565634"/>
<feature type="chain" id="PRO_5039482983" evidence="1">
    <location>
        <begin position="20"/>
        <end position="189"/>
    </location>
</feature>
<keyword evidence="2" id="KW-1185">Reference proteome</keyword>